<dbReference type="Proteomes" id="UP000010798">
    <property type="component" value="Chromosome"/>
</dbReference>
<proteinExistence type="predicted"/>
<gene>
    <name evidence="1" type="ordered locus">Sinac_1813</name>
</gene>
<reference evidence="1 2" key="1">
    <citation type="submission" date="2012-02" db="EMBL/GenBank/DDBJ databases">
        <title>Complete sequence of chromosome of Singulisphaera acidiphila DSM 18658.</title>
        <authorList>
            <consortium name="US DOE Joint Genome Institute (JGI-PGF)"/>
            <person name="Lucas S."/>
            <person name="Copeland A."/>
            <person name="Lapidus A."/>
            <person name="Glavina del Rio T."/>
            <person name="Dalin E."/>
            <person name="Tice H."/>
            <person name="Bruce D."/>
            <person name="Goodwin L."/>
            <person name="Pitluck S."/>
            <person name="Peters L."/>
            <person name="Ovchinnikova G."/>
            <person name="Chertkov O."/>
            <person name="Kyrpides N."/>
            <person name="Mavromatis K."/>
            <person name="Ivanova N."/>
            <person name="Brettin T."/>
            <person name="Detter J.C."/>
            <person name="Han C."/>
            <person name="Larimer F."/>
            <person name="Land M."/>
            <person name="Hauser L."/>
            <person name="Markowitz V."/>
            <person name="Cheng J.-F."/>
            <person name="Hugenholtz P."/>
            <person name="Woyke T."/>
            <person name="Wu D."/>
            <person name="Tindall B."/>
            <person name="Pomrenke H."/>
            <person name="Brambilla E."/>
            <person name="Klenk H.-P."/>
            <person name="Eisen J.A."/>
        </authorList>
    </citation>
    <scope>NUCLEOTIDE SEQUENCE [LARGE SCALE GENOMIC DNA]</scope>
    <source>
        <strain evidence="2">ATCC BAA-1392 / DSM 18658 / VKM B-2454 / MOB10</strain>
    </source>
</reference>
<evidence type="ECO:0000313" key="1">
    <source>
        <dbReference type="EMBL" id="AGA26179.1"/>
    </source>
</evidence>
<dbReference type="EMBL" id="CP003364">
    <property type="protein sequence ID" value="AGA26179.1"/>
    <property type="molecule type" value="Genomic_DNA"/>
</dbReference>
<name>L0D9W0_SINAD</name>
<organism evidence="1 2">
    <name type="scientific">Singulisphaera acidiphila (strain ATCC BAA-1392 / DSM 18658 / VKM B-2454 / MOB10)</name>
    <dbReference type="NCBI Taxonomy" id="886293"/>
    <lineage>
        <taxon>Bacteria</taxon>
        <taxon>Pseudomonadati</taxon>
        <taxon>Planctomycetota</taxon>
        <taxon>Planctomycetia</taxon>
        <taxon>Isosphaerales</taxon>
        <taxon>Isosphaeraceae</taxon>
        <taxon>Singulisphaera</taxon>
    </lineage>
</organism>
<sequence>MPQPAYRIQDGPMLPMAELLREAYAWIKTQKRAD</sequence>
<dbReference type="KEGG" id="saci:Sinac_1813"/>
<accession>L0D9W0</accession>
<dbReference type="AlphaFoldDB" id="L0D9W0"/>
<evidence type="ECO:0000313" key="2">
    <source>
        <dbReference type="Proteomes" id="UP000010798"/>
    </source>
</evidence>
<protein>
    <submittedName>
        <fullName evidence="1">Uncharacterized protein</fullName>
    </submittedName>
</protein>
<keyword evidence="2" id="KW-1185">Reference proteome</keyword>
<dbReference type="HOGENOM" id="CLU_3376034_0_0_0"/>